<evidence type="ECO:0000256" key="2">
    <source>
        <dbReference type="ARBA" id="ARBA00022737"/>
    </source>
</evidence>
<dbReference type="OMA" id="CIRRQKF"/>
<feature type="signal peptide" evidence="4">
    <location>
        <begin position="1"/>
        <end position="17"/>
    </location>
</feature>
<protein>
    <recommendedName>
        <fullName evidence="7">Leucine-rich repeat-containing protein 32</fullName>
    </recommendedName>
</protein>
<keyword evidence="4" id="KW-0732">Signal</keyword>
<dbReference type="SMART" id="SM00364">
    <property type="entry name" value="LRR_BAC"/>
    <property type="match status" value="5"/>
</dbReference>
<feature type="chain" id="PRO_5034106568" description="Leucine-rich repeat-containing protein 32" evidence="4">
    <location>
        <begin position="18"/>
        <end position="671"/>
    </location>
</feature>
<accession>A0A8D0DML3</accession>
<dbReference type="Ensembl" id="ENSSMRT00000010389.1">
    <property type="protein sequence ID" value="ENSSMRP00000008907.1"/>
    <property type="gene ID" value="ENSSMRG00000007124.1"/>
</dbReference>
<keyword evidence="1" id="KW-0433">Leucine-rich repeat</keyword>
<keyword evidence="3" id="KW-0472">Membrane</keyword>
<keyword evidence="6" id="KW-1185">Reference proteome</keyword>
<evidence type="ECO:0008006" key="7">
    <source>
        <dbReference type="Google" id="ProtNLM"/>
    </source>
</evidence>
<dbReference type="SMART" id="SM00365">
    <property type="entry name" value="LRR_SD22"/>
    <property type="match status" value="5"/>
</dbReference>
<dbReference type="GeneTree" id="ENSGT00940000163623"/>
<dbReference type="InterPro" id="IPR003591">
    <property type="entry name" value="Leu-rich_rpt_typical-subtyp"/>
</dbReference>
<keyword evidence="3" id="KW-0812">Transmembrane</keyword>
<dbReference type="SMART" id="SM00369">
    <property type="entry name" value="LRR_TYP"/>
    <property type="match status" value="11"/>
</dbReference>
<dbReference type="PRINTS" id="PR00019">
    <property type="entry name" value="LEURICHRPT"/>
</dbReference>
<dbReference type="AlphaFoldDB" id="A0A8D0DML3"/>
<feature type="transmembrane region" description="Helical" evidence="3">
    <location>
        <begin position="635"/>
        <end position="660"/>
    </location>
</feature>
<evidence type="ECO:0000313" key="5">
    <source>
        <dbReference type="Ensembl" id="ENSSMRP00000008907.1"/>
    </source>
</evidence>
<keyword evidence="3" id="KW-1133">Transmembrane helix</keyword>
<dbReference type="InterPro" id="IPR032675">
    <property type="entry name" value="LRR_dom_sf"/>
</dbReference>
<dbReference type="Proteomes" id="UP000694421">
    <property type="component" value="Unplaced"/>
</dbReference>
<dbReference type="Pfam" id="PF00560">
    <property type="entry name" value="LRR_1"/>
    <property type="match status" value="1"/>
</dbReference>
<name>A0A8D0DML3_SALMN</name>
<reference evidence="5" key="1">
    <citation type="submission" date="2025-08" db="UniProtKB">
        <authorList>
            <consortium name="Ensembl"/>
        </authorList>
    </citation>
    <scope>IDENTIFICATION</scope>
</reference>
<dbReference type="SUPFAM" id="SSF52058">
    <property type="entry name" value="L domain-like"/>
    <property type="match status" value="2"/>
</dbReference>
<evidence type="ECO:0000256" key="1">
    <source>
        <dbReference type="ARBA" id="ARBA00022614"/>
    </source>
</evidence>
<organism evidence="5 6">
    <name type="scientific">Salvator merianae</name>
    <name type="common">Argentine black and white tegu</name>
    <name type="synonym">Tupinambis merianae</name>
    <dbReference type="NCBI Taxonomy" id="96440"/>
    <lineage>
        <taxon>Eukaryota</taxon>
        <taxon>Metazoa</taxon>
        <taxon>Chordata</taxon>
        <taxon>Craniata</taxon>
        <taxon>Vertebrata</taxon>
        <taxon>Euteleostomi</taxon>
        <taxon>Lepidosauria</taxon>
        <taxon>Squamata</taxon>
        <taxon>Bifurcata</taxon>
        <taxon>Unidentata</taxon>
        <taxon>Episquamata</taxon>
        <taxon>Laterata</taxon>
        <taxon>Teiioidea</taxon>
        <taxon>Teiidae</taxon>
        <taxon>Salvator</taxon>
    </lineage>
</organism>
<dbReference type="PANTHER" id="PTHR24366:SF96">
    <property type="entry name" value="LEUCINE RICH REPEAT CONTAINING 53"/>
    <property type="match status" value="1"/>
</dbReference>
<keyword evidence="2" id="KW-0677">Repeat</keyword>
<evidence type="ECO:0000313" key="6">
    <source>
        <dbReference type="Proteomes" id="UP000694421"/>
    </source>
</evidence>
<evidence type="ECO:0000256" key="3">
    <source>
        <dbReference type="SAM" id="Phobius"/>
    </source>
</evidence>
<dbReference type="Pfam" id="PF13855">
    <property type="entry name" value="LRR_8"/>
    <property type="match status" value="4"/>
</dbReference>
<dbReference type="PANTHER" id="PTHR24366">
    <property type="entry name" value="IG(IMMUNOGLOBULIN) AND LRR(LEUCINE RICH REPEAT) DOMAINS"/>
    <property type="match status" value="1"/>
</dbReference>
<sequence length="671" mass="75988">MQFYLLLLLTMLNGGFATFRPLEVSPCETRSMEAFCHGQDLHQFPSELHPSVHRIDLSKNKLQNVTEIPLTFYTSLRSLDLSLNRICFLKPGMFTEMRKLEEVNLADNQLYMLAQRDQWLGLLPQVKSLDLSRNRLYNGMAEHFIHKAPFLQHLSLAENSIIEISQRTFLGSPRLVEVNLHSNMIMEIEEGAFESLPYLSKLNLSMNSLTCIAGFSLKQLQVLDLSRNSIEVFQSMESKEAFGLVWLDLSENKLLRFPVLPQVNELTHLNLSKNILQSVMIQSPGDDLEYGLLEGPRHLQSQDQKNDASAPYLPGLSYLDLSYNEIESIPVEFFASMSALQFLNLSKNCLQSFVASPELVSLAILDLSSNSLRDLKLDPGALSNLVELYLQHNQLRALQSDIFAGLPNIRLLNLRSNNLILCGLYSGLARRRLAGEEHGCVSFVDLPELQDLYLSENMLKSLPKYSFYRTQLVTLDLSKNWGLHIEAKSLSGLELSLENLDLHGNGMTGLNIDFPLFSRLKYLNLSDNQLSWLPAWSVDCCAMEVLDLQNNSFSNLKNSQIPALEKNLRNLYLAGNPLSCCGNIWLSHMIHRATVEIPNLDSVKCQYTKSFGYEEEMVLSQIRPEDCEKEDLKKMGVFILLAVVVVLSLIVIGVGAFCCYHRHGFGRHYKA</sequence>
<evidence type="ECO:0000256" key="4">
    <source>
        <dbReference type="SAM" id="SignalP"/>
    </source>
</evidence>
<dbReference type="Gene3D" id="3.80.10.10">
    <property type="entry name" value="Ribonuclease Inhibitor"/>
    <property type="match status" value="4"/>
</dbReference>
<dbReference type="InterPro" id="IPR001611">
    <property type="entry name" value="Leu-rich_rpt"/>
</dbReference>
<reference evidence="5" key="2">
    <citation type="submission" date="2025-09" db="UniProtKB">
        <authorList>
            <consortium name="Ensembl"/>
        </authorList>
    </citation>
    <scope>IDENTIFICATION</scope>
</reference>
<dbReference type="PROSITE" id="PS51450">
    <property type="entry name" value="LRR"/>
    <property type="match status" value="2"/>
</dbReference>
<dbReference type="FunFam" id="3.80.10.10:FF:000226">
    <property type="entry name" value="leucine-rich repeat-containing protein 32 isoform X1"/>
    <property type="match status" value="1"/>
</dbReference>
<proteinExistence type="predicted"/>